<dbReference type="GO" id="GO:0016829">
    <property type="term" value="F:lyase activity"/>
    <property type="evidence" value="ECO:0007669"/>
    <property type="project" value="UniProtKB-KW"/>
</dbReference>
<dbReference type="CDD" id="cd00063">
    <property type="entry name" value="FN3"/>
    <property type="match status" value="1"/>
</dbReference>
<dbReference type="InterPro" id="IPR008929">
    <property type="entry name" value="Chondroitin_lyas"/>
</dbReference>
<dbReference type="Gene3D" id="2.60.120.200">
    <property type="match status" value="1"/>
</dbReference>
<evidence type="ECO:0000259" key="5">
    <source>
        <dbReference type="SMART" id="SM00560"/>
    </source>
</evidence>
<name>A0A1N6J992_9BURK</name>
<feature type="compositionally biased region" description="Low complexity" evidence="4">
    <location>
        <begin position="70"/>
        <end position="84"/>
    </location>
</feature>
<keyword evidence="3 6" id="KW-0456">Lyase</keyword>
<dbReference type="InterPro" id="IPR008397">
    <property type="entry name" value="Alginate_lyase_dom"/>
</dbReference>
<evidence type="ECO:0000256" key="3">
    <source>
        <dbReference type="ARBA" id="ARBA00023239"/>
    </source>
</evidence>
<dbReference type="InterPro" id="IPR003961">
    <property type="entry name" value="FN3_dom"/>
</dbReference>
<dbReference type="SUPFAM" id="SSF48230">
    <property type="entry name" value="Chondroitin AC/alginate lyase"/>
    <property type="match status" value="1"/>
</dbReference>
<protein>
    <submittedName>
        <fullName evidence="6">Alginate lyase</fullName>
    </submittedName>
</protein>
<proteinExistence type="predicted"/>
<evidence type="ECO:0000313" key="6">
    <source>
        <dbReference type="EMBL" id="SIO40948.1"/>
    </source>
</evidence>
<reference evidence="6 7" key="1">
    <citation type="submission" date="2016-11" db="EMBL/GenBank/DDBJ databases">
        <authorList>
            <person name="Jaros S."/>
            <person name="Januszkiewicz K."/>
            <person name="Wedrychowicz H."/>
        </authorList>
    </citation>
    <scope>NUCLEOTIDE SEQUENCE [LARGE SCALE GENOMIC DNA]</scope>
    <source>
        <strain evidence="6 7">GAS86</strain>
    </source>
</reference>
<evidence type="ECO:0000256" key="4">
    <source>
        <dbReference type="SAM" id="MobiDB-lite"/>
    </source>
</evidence>
<evidence type="ECO:0000256" key="2">
    <source>
        <dbReference type="ARBA" id="ARBA00023157"/>
    </source>
</evidence>
<dbReference type="Pfam" id="PF05426">
    <property type="entry name" value="Alginate_lyase"/>
    <property type="match status" value="1"/>
</dbReference>
<feature type="compositionally biased region" description="Polar residues" evidence="4">
    <location>
        <begin position="18"/>
        <end position="30"/>
    </location>
</feature>
<evidence type="ECO:0000256" key="1">
    <source>
        <dbReference type="ARBA" id="ARBA00022729"/>
    </source>
</evidence>
<dbReference type="InterPro" id="IPR013783">
    <property type="entry name" value="Ig-like_fold"/>
</dbReference>
<feature type="region of interest" description="Disordered" evidence="4">
    <location>
        <begin position="1"/>
        <end position="30"/>
    </location>
</feature>
<dbReference type="SUPFAM" id="SSF49899">
    <property type="entry name" value="Concanavalin A-like lectins/glucanases"/>
    <property type="match status" value="1"/>
</dbReference>
<dbReference type="Gene3D" id="2.60.40.10">
    <property type="entry name" value="Immunoglobulins"/>
    <property type="match status" value="1"/>
</dbReference>
<dbReference type="Pfam" id="PF13385">
    <property type="entry name" value="Laminin_G_3"/>
    <property type="match status" value="1"/>
</dbReference>
<dbReference type="AlphaFoldDB" id="A0A1N6J992"/>
<dbReference type="Proteomes" id="UP000184693">
    <property type="component" value="Unassembled WGS sequence"/>
</dbReference>
<dbReference type="GO" id="GO:0042597">
    <property type="term" value="C:periplasmic space"/>
    <property type="evidence" value="ECO:0007669"/>
    <property type="project" value="InterPro"/>
</dbReference>
<dbReference type="InterPro" id="IPR013320">
    <property type="entry name" value="ConA-like_dom_sf"/>
</dbReference>
<dbReference type="EMBL" id="FSRM01000002">
    <property type="protein sequence ID" value="SIO40948.1"/>
    <property type="molecule type" value="Genomic_DNA"/>
</dbReference>
<dbReference type="SMART" id="SM00560">
    <property type="entry name" value="LamGL"/>
    <property type="match status" value="1"/>
</dbReference>
<sequence length="767" mass="81547">MKRSKPRLVDTQRIVANPGTSETQSGQSDSLAMQTQIAASISRRTFLYSLGALALSACGGEGVGTSSDQAAQTSEASRSATTASDLAQSSSSTGTFVHPGLLHTQSDFDRMSQKVAAQASPWIDSWNILIANSHASLSYSPRPQAVVYRGSDGVHSQNYTLLYNDIAAAYACALRWKVTGTTAYADKAVQIMNAWSSALTALGGDTNVDLAAGIYGYEFANAGEIMRTYSGWAAADFARFQNMMSSIFYPINHDFINRHNNTQETHYWANWDLCNLASIMAIGVLCDNQSLFDEAVTFFQSGPGNGCILQAVYYVHPGYLGQWQESGRDQGHATLGIALAGAICEMAWNQGVDLYGYDNNRFLMGAEYVAKSNLIESGTTYYTVPFVRYNNVDNVNQTGFSTSAQGTARPCWALVYNHYVNRKGMAAPYTQKFAVLVQPEGGGGNYGSTSGGYDQLGYGTLTCTLDAIANGVPPSGLAATASAGQVILSWWGTAYATSYNVQRGTASGGPYTTIASGVTDLLSYTDSGLAAGTYYYVVTAHTPSGETAASNEAVAITAVQLQTYLTFDEGSGTNAADSSGKGHTGTLTGGATWVAGKQGHAVSLDGNTGYVSLPANIVADISDFTIAAWVYWNASKNWERIFDFGSGTGRYMMLTPRANTGIARFAITLNGSAGEQDINGNVALPTGQWAHVAVTLSGSVGTLYLNGNAIGSNTAMSFAPYLVESTNQNWIGRSQFAADPYFNGLIDEFRIYRNALTAEQITALISA</sequence>
<accession>A0A1N6J992</accession>
<dbReference type="InterPro" id="IPR036116">
    <property type="entry name" value="FN3_sf"/>
</dbReference>
<keyword evidence="1" id="KW-0732">Signal</keyword>
<organism evidence="6 7">
    <name type="scientific">Paraburkholderia phenazinium</name>
    <dbReference type="NCBI Taxonomy" id="60549"/>
    <lineage>
        <taxon>Bacteria</taxon>
        <taxon>Pseudomonadati</taxon>
        <taxon>Pseudomonadota</taxon>
        <taxon>Betaproteobacteria</taxon>
        <taxon>Burkholderiales</taxon>
        <taxon>Burkholderiaceae</taxon>
        <taxon>Paraburkholderia</taxon>
    </lineage>
</organism>
<dbReference type="SUPFAM" id="SSF49265">
    <property type="entry name" value="Fibronectin type III"/>
    <property type="match status" value="1"/>
</dbReference>
<dbReference type="InterPro" id="IPR006558">
    <property type="entry name" value="LamG-like"/>
</dbReference>
<evidence type="ECO:0000313" key="7">
    <source>
        <dbReference type="Proteomes" id="UP000184693"/>
    </source>
</evidence>
<keyword evidence="2" id="KW-1015">Disulfide bond</keyword>
<gene>
    <name evidence="6" type="ORF">SAMN05444168_4075</name>
</gene>
<dbReference type="Gene3D" id="1.50.10.100">
    <property type="entry name" value="Chondroitin AC/alginate lyase"/>
    <property type="match status" value="1"/>
</dbReference>
<feature type="region of interest" description="Disordered" evidence="4">
    <location>
        <begin position="64"/>
        <end position="93"/>
    </location>
</feature>
<feature type="domain" description="LamG-like jellyroll fold" evidence="5">
    <location>
        <begin position="622"/>
        <end position="759"/>
    </location>
</feature>